<dbReference type="STRING" id="565045.NOR51B_1217"/>
<dbReference type="GO" id="GO:0046951">
    <property type="term" value="P:ketone body biosynthetic process"/>
    <property type="evidence" value="ECO:0007669"/>
    <property type="project" value="TreeGrafter"/>
</dbReference>
<keyword evidence="3 5" id="KW-0456">Lyase</keyword>
<dbReference type="OrthoDB" id="9784013at2"/>
<dbReference type="GO" id="GO:0046872">
    <property type="term" value="F:metal ion binding"/>
    <property type="evidence" value="ECO:0007669"/>
    <property type="project" value="UniProtKB-KW"/>
</dbReference>
<dbReference type="InterPro" id="IPR043594">
    <property type="entry name" value="HMGL"/>
</dbReference>
<sequence length="306" mass="32773">MTERIIIKEVSARDGLQAQPKHLSVEQRQRLIASLVKTGVPEIEIGSFVSPKAVPQMAGTDQIAAALPETAAEYSALVPNMKGYELALKAGIRTHAIAISATEQMNQNNIRKSLAETFTMAEDILVRAREDGVAIHVYLAVAFECPYEGKVSPATVLEQAAQLMRNEPARLVIADTIGAADPASVRSLMNECVAQFGTDVLGCHFHDTRAMALANVYAGIESGIRQFDSSAGGLGGCPFAPGAKGNVATEDVVSMCEQMGLDTGVDIPALLESVKVLSELMESPQGGRSHYWLNNNWQKISRDHAA</sequence>
<keyword evidence="2" id="KW-0479">Metal-binding</keyword>
<dbReference type="InterPro" id="IPR000891">
    <property type="entry name" value="PYR_CT"/>
</dbReference>
<dbReference type="PANTHER" id="PTHR42738">
    <property type="entry name" value="HYDROXYMETHYLGLUTARYL-COA LYASE"/>
    <property type="match status" value="1"/>
</dbReference>
<dbReference type="EC" id="4.1.3.4" evidence="5"/>
<accession>B8KY81</accession>
<comment type="similarity">
    <text evidence="1">Belongs to the HMG-CoA lyase family.</text>
</comment>
<dbReference type="Gene3D" id="3.20.20.70">
    <property type="entry name" value="Aldolase class I"/>
    <property type="match status" value="1"/>
</dbReference>
<dbReference type="GO" id="GO:0004419">
    <property type="term" value="F:hydroxymethylglutaryl-CoA lyase activity"/>
    <property type="evidence" value="ECO:0007669"/>
    <property type="project" value="UniProtKB-EC"/>
</dbReference>
<organism evidence="5 6">
    <name type="scientific">Luminiphilus syltensis NOR5-1B</name>
    <dbReference type="NCBI Taxonomy" id="565045"/>
    <lineage>
        <taxon>Bacteria</taxon>
        <taxon>Pseudomonadati</taxon>
        <taxon>Pseudomonadota</taxon>
        <taxon>Gammaproteobacteria</taxon>
        <taxon>Cellvibrionales</taxon>
        <taxon>Halieaceae</taxon>
        <taxon>Luminiphilus</taxon>
    </lineage>
</organism>
<dbReference type="RefSeq" id="WP_009020018.1">
    <property type="nucleotide sequence ID" value="NZ_DS999411.1"/>
</dbReference>
<dbReference type="CDD" id="cd07938">
    <property type="entry name" value="DRE_TIM_HMGL"/>
    <property type="match status" value="1"/>
</dbReference>
<proteinExistence type="inferred from homology"/>
<dbReference type="Proteomes" id="UP000004699">
    <property type="component" value="Unassembled WGS sequence"/>
</dbReference>
<evidence type="ECO:0000313" key="6">
    <source>
        <dbReference type="Proteomes" id="UP000004699"/>
    </source>
</evidence>
<gene>
    <name evidence="5" type="ORF">NOR51B_1217</name>
</gene>
<dbReference type="NCBIfam" id="NF004283">
    <property type="entry name" value="PRK05692.1"/>
    <property type="match status" value="1"/>
</dbReference>
<evidence type="ECO:0000259" key="4">
    <source>
        <dbReference type="PROSITE" id="PS50991"/>
    </source>
</evidence>
<evidence type="ECO:0000313" key="5">
    <source>
        <dbReference type="EMBL" id="EED35272.1"/>
    </source>
</evidence>
<evidence type="ECO:0000256" key="1">
    <source>
        <dbReference type="ARBA" id="ARBA00009405"/>
    </source>
</evidence>
<dbReference type="Pfam" id="PF00682">
    <property type="entry name" value="HMGL-like"/>
    <property type="match status" value="1"/>
</dbReference>
<evidence type="ECO:0000256" key="2">
    <source>
        <dbReference type="ARBA" id="ARBA00022723"/>
    </source>
</evidence>
<reference evidence="6" key="1">
    <citation type="journal article" date="2013" name="BMC Microbiol.">
        <title>Taxonomy and evolution of bacteriochlorophyll a-containing members of the OM60/NOR5 clade of marine gammaproteobacteria: description of Luminiphilus syltensis gen. nov., sp. nov., reclassification of Haliea rubra as Pseudohaliea rubra gen. nov., comb. nov., and emendation of Chromatocurvus halotolerans.</title>
        <authorList>
            <person name="Spring S."/>
            <person name="Riedel T."/>
            <person name="Sproer C."/>
            <person name="Yan S."/>
            <person name="Harder J."/>
            <person name="Fuchs B.M."/>
        </authorList>
    </citation>
    <scope>NUCLEOTIDE SEQUENCE [LARGE SCALE GENOMIC DNA]</scope>
    <source>
        <strain evidence="6">NOR51-B</strain>
    </source>
</reference>
<dbReference type="HOGENOM" id="CLU_022138_3_2_6"/>
<dbReference type="EMBL" id="DS999411">
    <property type="protein sequence ID" value="EED35272.1"/>
    <property type="molecule type" value="Genomic_DNA"/>
</dbReference>
<protein>
    <submittedName>
        <fullName evidence="5">Hydroxymethylglutaryl-CoA lyase</fullName>
        <ecNumber evidence="5">4.1.3.4</ecNumber>
    </submittedName>
</protein>
<dbReference type="FunFam" id="3.20.20.70:FF:000071">
    <property type="entry name" value="Hydroxymethylglutaryl-CoA lyase"/>
    <property type="match status" value="1"/>
</dbReference>
<dbReference type="eggNOG" id="COG0119">
    <property type="taxonomic scope" value="Bacteria"/>
</dbReference>
<dbReference type="PANTHER" id="PTHR42738:SF7">
    <property type="entry name" value="HYDROXYMETHYLGLUTARYL-COA LYASE"/>
    <property type="match status" value="1"/>
</dbReference>
<dbReference type="AlphaFoldDB" id="B8KY81"/>
<dbReference type="PROSITE" id="PS50991">
    <property type="entry name" value="PYR_CT"/>
    <property type="match status" value="1"/>
</dbReference>
<dbReference type="InterPro" id="IPR013785">
    <property type="entry name" value="Aldolase_TIM"/>
</dbReference>
<name>B8KY81_9GAMM</name>
<evidence type="ECO:0000256" key="3">
    <source>
        <dbReference type="ARBA" id="ARBA00023239"/>
    </source>
</evidence>
<dbReference type="SUPFAM" id="SSF51569">
    <property type="entry name" value="Aldolase"/>
    <property type="match status" value="1"/>
</dbReference>
<keyword evidence="6" id="KW-1185">Reference proteome</keyword>
<feature type="domain" description="Pyruvate carboxyltransferase" evidence="4">
    <location>
        <begin position="5"/>
        <end position="271"/>
    </location>
</feature>
<dbReference type="GO" id="GO:0006552">
    <property type="term" value="P:L-leucine catabolic process"/>
    <property type="evidence" value="ECO:0007669"/>
    <property type="project" value="TreeGrafter"/>
</dbReference>